<dbReference type="Proteomes" id="UP001732700">
    <property type="component" value="Chromosome 1D"/>
</dbReference>
<protein>
    <submittedName>
        <fullName evidence="1">Uncharacterized protein</fullName>
    </submittedName>
</protein>
<evidence type="ECO:0000313" key="1">
    <source>
        <dbReference type="EnsemblPlants" id="AVESA.00010b.r2.1DG0153130.1.CDS"/>
    </source>
</evidence>
<sequence length="447" mass="50992">MDAPQLLDGMLNVKKPKNTEAPSMASMDDLQDDVLPIIVSFLPAHEAVRTCVLAKRWRHVWKSAPALHITAVRGFGSADKFNHFVDRLLYLRRHAHPSLESCEFDLDQTKFDFGWLVSAQHVYRHSIQSSLDCNVKSLRCCFTPTQPTNFSRSLTEPAEPLHSPHIQRLELHYTRATLDFSGCPALVDLKMKDCITLDDNMAAPSLERLSMTWCELPEEHRNSISLPSLVHLELIECFGRLPVLESLPSLETGIVRLGENSGDQCFRSVRGCYSYSPCQDCHFAIDFAIARGRSYFFEGLSRATHLELSSPFEYALIFQRDLSWCPTFPMLKTLVLDDWCLDDDLSAVILFIQQSPNLEKLTLELFEVFDSLMVREGSYYHPWKGTFASDHLKMVEIKCEEFDERVKKVLKILSTFGISLEKIHIRLTDTSSGSECFHFVCTGFSHN</sequence>
<organism evidence="1 2">
    <name type="scientific">Avena sativa</name>
    <name type="common">Oat</name>
    <dbReference type="NCBI Taxonomy" id="4498"/>
    <lineage>
        <taxon>Eukaryota</taxon>
        <taxon>Viridiplantae</taxon>
        <taxon>Streptophyta</taxon>
        <taxon>Embryophyta</taxon>
        <taxon>Tracheophyta</taxon>
        <taxon>Spermatophyta</taxon>
        <taxon>Magnoliopsida</taxon>
        <taxon>Liliopsida</taxon>
        <taxon>Poales</taxon>
        <taxon>Poaceae</taxon>
        <taxon>BOP clade</taxon>
        <taxon>Pooideae</taxon>
        <taxon>Poodae</taxon>
        <taxon>Poeae</taxon>
        <taxon>Poeae Chloroplast Group 1 (Aveneae type)</taxon>
        <taxon>Aveninae</taxon>
        <taxon>Avena</taxon>
    </lineage>
</organism>
<dbReference type="EnsemblPlants" id="AVESA.00010b.r2.1DG0153130.1">
    <property type="protein sequence ID" value="AVESA.00010b.r2.1DG0153130.1.CDS"/>
    <property type="gene ID" value="AVESA.00010b.r2.1DG0153130"/>
</dbReference>
<proteinExistence type="predicted"/>
<evidence type="ECO:0000313" key="2">
    <source>
        <dbReference type="Proteomes" id="UP001732700"/>
    </source>
</evidence>
<accession>A0ACD5TZ49</accession>
<reference evidence="1" key="2">
    <citation type="submission" date="2025-09" db="UniProtKB">
        <authorList>
            <consortium name="EnsemblPlants"/>
        </authorList>
    </citation>
    <scope>IDENTIFICATION</scope>
</reference>
<keyword evidence="2" id="KW-1185">Reference proteome</keyword>
<reference evidence="1" key="1">
    <citation type="submission" date="2021-05" db="EMBL/GenBank/DDBJ databases">
        <authorList>
            <person name="Scholz U."/>
            <person name="Mascher M."/>
            <person name="Fiebig A."/>
        </authorList>
    </citation>
    <scope>NUCLEOTIDE SEQUENCE [LARGE SCALE GENOMIC DNA]</scope>
</reference>
<name>A0ACD5TZ49_AVESA</name>